<dbReference type="EMBL" id="JBHSFU010000004">
    <property type="protein sequence ID" value="MFC4558417.1"/>
    <property type="molecule type" value="Genomic_DNA"/>
</dbReference>
<sequence>MPNKTIYVPEADLPVFEQAQKLAGSNLSATILEALRRFIKAEEAKSKGFEEIAIRLGENGVYTRKRFMGKELVRTQHIDEEKDKKTEYTLYKTAKERYVLYTKVSFGWGFVDSLSKKTEERLSQRLHKRIDLDIDVDISANPNSYSMKVVETKEELQGGIPDALYTVIQSMDESETDEFLDI</sequence>
<name>A0ABV9DJ54_9BACI</name>
<dbReference type="Proteomes" id="UP001595989">
    <property type="component" value="Unassembled WGS sequence"/>
</dbReference>
<evidence type="ECO:0000313" key="2">
    <source>
        <dbReference type="Proteomes" id="UP001595989"/>
    </source>
</evidence>
<reference evidence="2" key="1">
    <citation type="journal article" date="2019" name="Int. J. Syst. Evol. Microbiol.">
        <title>The Global Catalogue of Microorganisms (GCM) 10K type strain sequencing project: providing services to taxonomists for standard genome sequencing and annotation.</title>
        <authorList>
            <consortium name="The Broad Institute Genomics Platform"/>
            <consortium name="The Broad Institute Genome Sequencing Center for Infectious Disease"/>
            <person name="Wu L."/>
            <person name="Ma J."/>
        </authorList>
    </citation>
    <scope>NUCLEOTIDE SEQUENCE [LARGE SCALE GENOMIC DNA]</scope>
    <source>
        <strain evidence="2">CGMCC 4.7426</strain>
    </source>
</reference>
<dbReference type="NCBIfam" id="TIGR04342">
    <property type="entry name" value="EXLDI"/>
    <property type="match status" value="1"/>
</dbReference>
<comment type="caution">
    <text evidence="1">The sequence shown here is derived from an EMBL/GenBank/DDBJ whole genome shotgun (WGS) entry which is preliminary data.</text>
</comment>
<gene>
    <name evidence="1" type="ORF">ACFO3D_09350</name>
</gene>
<proteinExistence type="predicted"/>
<dbReference type="InterPro" id="IPR027580">
    <property type="entry name" value="EXLDI"/>
</dbReference>
<organism evidence="1 2">
    <name type="scientific">Virgibacillus kekensis</name>
    <dbReference type="NCBI Taxonomy" id="202261"/>
    <lineage>
        <taxon>Bacteria</taxon>
        <taxon>Bacillati</taxon>
        <taxon>Bacillota</taxon>
        <taxon>Bacilli</taxon>
        <taxon>Bacillales</taxon>
        <taxon>Bacillaceae</taxon>
        <taxon>Virgibacillus</taxon>
    </lineage>
</organism>
<evidence type="ECO:0000313" key="1">
    <source>
        <dbReference type="EMBL" id="MFC4558417.1"/>
    </source>
</evidence>
<accession>A0ABV9DJ54</accession>
<dbReference type="RefSeq" id="WP_390295113.1">
    <property type="nucleotide sequence ID" value="NZ_JBHSFU010000004.1"/>
</dbReference>
<keyword evidence="2" id="KW-1185">Reference proteome</keyword>
<protein>
    <submittedName>
        <fullName evidence="1">EXLDI protein</fullName>
    </submittedName>
</protein>